<protein>
    <submittedName>
        <fullName evidence="3">Efflux RND transporter permease subunit</fullName>
    </submittedName>
</protein>
<comment type="caution">
    <text evidence="3">The sequence shown here is derived from an EMBL/GenBank/DDBJ whole genome shotgun (WGS) entry which is preliminary data.</text>
</comment>
<gene>
    <name evidence="3" type="ORF">ACFFHU_15305</name>
</gene>
<evidence type="ECO:0000313" key="3">
    <source>
        <dbReference type="EMBL" id="MFC0565498.1"/>
    </source>
</evidence>
<dbReference type="Gene3D" id="3.30.70.1430">
    <property type="entry name" value="Multidrug efflux transporter AcrB pore domain"/>
    <property type="match status" value="2"/>
</dbReference>
<sequence>MSFLARLSLANRGLVALIAVVITGFGLFAVPSLRQQLLPSLQFPGAFIVATYPGASPEIIESQVTEPIENGIKGIAGLKKVTSTSQEGSTTLQVEYEFGTNLDDAVNKMQTALNRVRTQLPQGVDPQVIAGSTDDLPAVVLAASGGEDSRALADKLNQTVVPELQAIDGVRTVDVTGAAKQVVSITPDPAKLARAKVDPSGIAGALKAYGVAVPAGSLTAGDKSLPVQVGSAIGSLDDLKGIPVSGPGAPPVTLGDIASVEQRTAPATSFTRTNGKDALGISVVASPDGNAVQISHEIRDKLASLRTSSGADLTVVFDQAPFVERSIKSLTTEGLLGLVMAVLVILVFLLSIRSTLVTAVSIPLSVLVALIALWAGDYSLNLLTLGALTIAVGRVVDDSIVVLENIKRHLGYGEEKRRAVLNGVREVAGAVTASTLTTVAVFAPIGLVGGFVGQLFAPFAITVTVALLASLLVALTVIPVLAYWFLRPPTGEAEEVLRAAEAKERRSPLQRAYLPVIRFVTTKRWHRWLTLAVGLLILVGTFGLASQLKTNFLDDSGQDTLAITQELPAGSSLAATDAAARKVEAVLGRTGGVETYTVQAGNTDQPWAGPGGNTRASYNLALTKDTDTAKLKDELRRELDGLNAGKFTVGSGDSTSGSQLEVVVQANDQDVLATATGRVRDAMAGVPRVTDVKTSLAERTPRLNVTVDRAAAARAGLSEAAIGQAVAQAFRGAPIGQVTLDGNQDDVVLAGGARPATAEQLRSLSLGRVKLDDVADVAEGQGPVQVTRIDGDRSATVTGTATGDNLGATTTELKKRLDAIDVPGATITVGGASQDQADAFGDLGLAVLAAIAIVFVIMVATFRSLLQPLILLVSIPFAATGAIALLLATNTPLGVPALIGVLMLVGIVVTNAIVLMDLINQYRAQGMDVREAVIEGGRRRLRPILMTAIATIFALLPMAFGLTGEGGFISQPLAVVVIGGLISSTLLTLVLVPTLYTMVEATKAGFRRRRGRPEPALAGVPGHADGPAGPGGAGSGPAGAPALAGVSGGAHRAAGTAPAATGAGRHAAGDDRTAIAGDATLAGPAGHGRPGADGQPAGAGPGAGGTGGAGSGGAGSGGDGAGAARAGVDGSGGAGLGGDGAGVAGPSAGDGGADGPAGRPAPSGALLDGTDQFEVLRLPKSRTSPLPPQE</sequence>
<feature type="transmembrane region" description="Helical" evidence="2">
    <location>
        <begin position="382"/>
        <end position="406"/>
    </location>
</feature>
<evidence type="ECO:0000256" key="2">
    <source>
        <dbReference type="SAM" id="Phobius"/>
    </source>
</evidence>
<feature type="compositionally biased region" description="Low complexity" evidence="1">
    <location>
        <begin position="1038"/>
        <end position="1066"/>
    </location>
</feature>
<feature type="transmembrane region" description="Helical" evidence="2">
    <location>
        <begin position="941"/>
        <end position="962"/>
    </location>
</feature>
<evidence type="ECO:0000256" key="1">
    <source>
        <dbReference type="SAM" id="MobiDB-lite"/>
    </source>
</evidence>
<keyword evidence="4" id="KW-1185">Reference proteome</keyword>
<dbReference type="InterPro" id="IPR001036">
    <property type="entry name" value="Acrflvin-R"/>
</dbReference>
<accession>A0ABV6NXK1</accession>
<feature type="region of interest" description="Disordered" evidence="1">
    <location>
        <begin position="1006"/>
        <end position="1190"/>
    </location>
</feature>
<feature type="compositionally biased region" description="Gly residues" evidence="1">
    <location>
        <begin position="1129"/>
        <end position="1155"/>
    </location>
</feature>
<dbReference type="PANTHER" id="PTHR32063:SF0">
    <property type="entry name" value="SWARMING MOTILITY PROTEIN SWRC"/>
    <property type="match status" value="1"/>
</dbReference>
<feature type="transmembrane region" description="Helical" evidence="2">
    <location>
        <begin position="459"/>
        <end position="486"/>
    </location>
</feature>
<keyword evidence="2" id="KW-0812">Transmembrane</keyword>
<feature type="transmembrane region" description="Helical" evidence="2">
    <location>
        <begin position="359"/>
        <end position="376"/>
    </location>
</feature>
<feature type="transmembrane region" description="Helical" evidence="2">
    <location>
        <begin position="843"/>
        <end position="862"/>
    </location>
</feature>
<feature type="transmembrane region" description="Helical" evidence="2">
    <location>
        <begin position="528"/>
        <end position="548"/>
    </location>
</feature>
<feature type="compositionally biased region" description="Gly residues" evidence="1">
    <location>
        <begin position="1028"/>
        <end position="1037"/>
    </location>
</feature>
<dbReference type="InterPro" id="IPR027463">
    <property type="entry name" value="AcrB_DN_DC_subdom"/>
</dbReference>
<dbReference type="SUPFAM" id="SSF82714">
    <property type="entry name" value="Multidrug efflux transporter AcrB TolC docking domain, DN and DC subdomains"/>
    <property type="match status" value="2"/>
</dbReference>
<evidence type="ECO:0000313" key="4">
    <source>
        <dbReference type="Proteomes" id="UP001589894"/>
    </source>
</evidence>
<feature type="transmembrane region" description="Helical" evidence="2">
    <location>
        <begin position="427"/>
        <end position="453"/>
    </location>
</feature>
<reference evidence="3 4" key="1">
    <citation type="submission" date="2024-09" db="EMBL/GenBank/DDBJ databases">
        <authorList>
            <person name="Sun Q."/>
            <person name="Mori K."/>
        </authorList>
    </citation>
    <scope>NUCLEOTIDE SEQUENCE [LARGE SCALE GENOMIC DNA]</scope>
    <source>
        <strain evidence="3 4">TBRC 2205</strain>
    </source>
</reference>
<dbReference type="SUPFAM" id="SSF82866">
    <property type="entry name" value="Multidrug efflux transporter AcrB transmembrane domain"/>
    <property type="match status" value="2"/>
</dbReference>
<feature type="compositionally biased region" description="Low complexity" evidence="1">
    <location>
        <begin position="1018"/>
        <end position="1027"/>
    </location>
</feature>
<keyword evidence="2" id="KW-1133">Transmembrane helix</keyword>
<dbReference type="Gene3D" id="1.20.1640.10">
    <property type="entry name" value="Multidrug efflux transporter AcrB transmembrane domain"/>
    <property type="match status" value="2"/>
</dbReference>
<proteinExistence type="predicted"/>
<dbReference type="PRINTS" id="PR00702">
    <property type="entry name" value="ACRIFLAVINRP"/>
</dbReference>
<organism evidence="3 4">
    <name type="scientific">Plantactinospora siamensis</name>
    <dbReference type="NCBI Taxonomy" id="555372"/>
    <lineage>
        <taxon>Bacteria</taxon>
        <taxon>Bacillati</taxon>
        <taxon>Actinomycetota</taxon>
        <taxon>Actinomycetes</taxon>
        <taxon>Micromonosporales</taxon>
        <taxon>Micromonosporaceae</taxon>
        <taxon>Plantactinospora</taxon>
    </lineage>
</organism>
<dbReference type="Gene3D" id="3.30.70.1320">
    <property type="entry name" value="Multidrug efflux transporter AcrB pore domain like"/>
    <property type="match status" value="1"/>
</dbReference>
<feature type="transmembrane region" description="Helical" evidence="2">
    <location>
        <begin position="974"/>
        <end position="999"/>
    </location>
</feature>
<name>A0ABV6NXK1_9ACTN</name>
<dbReference type="EMBL" id="JBHLUE010000011">
    <property type="protein sequence ID" value="MFC0565498.1"/>
    <property type="molecule type" value="Genomic_DNA"/>
</dbReference>
<dbReference type="RefSeq" id="WP_377339333.1">
    <property type="nucleotide sequence ID" value="NZ_JBHLUE010000011.1"/>
</dbReference>
<dbReference type="Proteomes" id="UP001589894">
    <property type="component" value="Unassembled WGS sequence"/>
</dbReference>
<feature type="transmembrane region" description="Helical" evidence="2">
    <location>
        <begin position="334"/>
        <end position="352"/>
    </location>
</feature>
<feature type="compositionally biased region" description="Low complexity" evidence="1">
    <location>
        <begin position="1156"/>
        <end position="1165"/>
    </location>
</feature>
<dbReference type="Gene3D" id="3.30.70.1440">
    <property type="entry name" value="Multidrug efflux transporter AcrB pore domain"/>
    <property type="match status" value="1"/>
</dbReference>
<feature type="transmembrane region" description="Helical" evidence="2">
    <location>
        <begin position="869"/>
        <end position="889"/>
    </location>
</feature>
<dbReference type="Gene3D" id="3.30.2090.10">
    <property type="entry name" value="Multidrug efflux transporter AcrB TolC docking domain, DN and DC subdomains"/>
    <property type="match status" value="2"/>
</dbReference>
<feature type="transmembrane region" description="Helical" evidence="2">
    <location>
        <begin position="895"/>
        <end position="920"/>
    </location>
</feature>
<feature type="compositionally biased region" description="Gly residues" evidence="1">
    <location>
        <begin position="1085"/>
        <end position="1121"/>
    </location>
</feature>
<dbReference type="Pfam" id="PF00873">
    <property type="entry name" value="ACR_tran"/>
    <property type="match status" value="1"/>
</dbReference>
<keyword evidence="2" id="KW-0472">Membrane</keyword>
<dbReference type="PANTHER" id="PTHR32063">
    <property type="match status" value="1"/>
</dbReference>
<dbReference type="SUPFAM" id="SSF82693">
    <property type="entry name" value="Multidrug efflux transporter AcrB pore domain, PN1, PN2, PC1 and PC2 subdomains"/>
    <property type="match status" value="2"/>
</dbReference>